<protein>
    <recommendedName>
        <fullName evidence="1">Reverse transcriptase zinc-binding domain-containing protein</fullName>
    </recommendedName>
</protein>
<evidence type="ECO:0000313" key="3">
    <source>
        <dbReference type="RefSeq" id="XP_021855953.1"/>
    </source>
</evidence>
<reference evidence="2" key="1">
    <citation type="journal article" date="2021" name="Nat. Commun.">
        <title>Genomic analyses provide insights into spinach domestication and the genetic basis of agronomic traits.</title>
        <authorList>
            <person name="Cai X."/>
            <person name="Sun X."/>
            <person name="Xu C."/>
            <person name="Sun H."/>
            <person name="Wang X."/>
            <person name="Ge C."/>
            <person name="Zhang Z."/>
            <person name="Wang Q."/>
            <person name="Fei Z."/>
            <person name="Jiao C."/>
            <person name="Wang Q."/>
        </authorList>
    </citation>
    <scope>NUCLEOTIDE SEQUENCE [LARGE SCALE GENOMIC DNA]</scope>
    <source>
        <strain evidence="2">cv. Varoflay</strain>
    </source>
</reference>
<evidence type="ECO:0000313" key="2">
    <source>
        <dbReference type="Proteomes" id="UP000813463"/>
    </source>
</evidence>
<dbReference type="AlphaFoldDB" id="A0A9R0K335"/>
<dbReference type="PANTHER" id="PTHR33116">
    <property type="entry name" value="REVERSE TRANSCRIPTASE ZINC-BINDING DOMAIN-CONTAINING PROTEIN-RELATED-RELATED"/>
    <property type="match status" value="1"/>
</dbReference>
<dbReference type="RefSeq" id="XP_021855953.1">
    <property type="nucleotide sequence ID" value="XM_022000261.1"/>
</dbReference>
<keyword evidence="2" id="KW-1185">Reference proteome</keyword>
<dbReference type="GeneID" id="110795253"/>
<dbReference type="InterPro" id="IPR026960">
    <property type="entry name" value="RVT-Znf"/>
</dbReference>
<name>A0A9R0K335_SPIOL</name>
<reference evidence="3" key="2">
    <citation type="submission" date="2025-08" db="UniProtKB">
        <authorList>
            <consortium name="RefSeq"/>
        </authorList>
    </citation>
    <scope>IDENTIFICATION</scope>
    <source>
        <tissue evidence="3">Leaf</tissue>
    </source>
</reference>
<dbReference type="PANTHER" id="PTHR33116:SF84">
    <property type="entry name" value="RNA-DIRECTED DNA POLYMERASE"/>
    <property type="match status" value="1"/>
</dbReference>
<dbReference type="Proteomes" id="UP000813463">
    <property type="component" value="Chromosome 6"/>
</dbReference>
<dbReference type="Pfam" id="PF13966">
    <property type="entry name" value="zf-RVT"/>
    <property type="match status" value="1"/>
</dbReference>
<organism evidence="2 3">
    <name type="scientific">Spinacia oleracea</name>
    <name type="common">Spinach</name>
    <dbReference type="NCBI Taxonomy" id="3562"/>
    <lineage>
        <taxon>Eukaryota</taxon>
        <taxon>Viridiplantae</taxon>
        <taxon>Streptophyta</taxon>
        <taxon>Embryophyta</taxon>
        <taxon>Tracheophyta</taxon>
        <taxon>Spermatophyta</taxon>
        <taxon>Magnoliopsida</taxon>
        <taxon>eudicotyledons</taxon>
        <taxon>Gunneridae</taxon>
        <taxon>Pentapetalae</taxon>
        <taxon>Caryophyllales</taxon>
        <taxon>Chenopodiaceae</taxon>
        <taxon>Chenopodioideae</taxon>
        <taxon>Anserineae</taxon>
        <taxon>Spinacia</taxon>
    </lineage>
</organism>
<gene>
    <name evidence="3" type="primary">LOC110795253</name>
</gene>
<evidence type="ECO:0000259" key="1">
    <source>
        <dbReference type="Pfam" id="PF13966"/>
    </source>
</evidence>
<feature type="domain" description="Reverse transcriptase zinc-binding" evidence="1">
    <location>
        <begin position="1"/>
        <end position="80"/>
    </location>
</feature>
<proteinExistence type="predicted"/>
<dbReference type="KEGG" id="soe:110795253"/>
<accession>A0A9R0K335</accession>
<sequence>MYNKLCGVHPKVPWRRKMCNNSATPKSLFILWVAIWKRLPTLDRLMKWGVVTADGCPICSTCTESADHLFFACTFSCRVWQKVLDLLQFKRRPEPFVNELQWVIKSCKRSGSRHKLLGMFFAESVYSIWLNRNDVV</sequence>
<dbReference type="OrthoDB" id="1937542at2759"/>